<dbReference type="AlphaFoldDB" id="A0A2M4DRH4"/>
<protein>
    <submittedName>
        <fullName evidence="3">Putative secreted protein</fullName>
    </submittedName>
</protein>
<accession>A0A2M4DRH4</accession>
<evidence type="ECO:0000256" key="1">
    <source>
        <dbReference type="SAM" id="MobiDB-lite"/>
    </source>
</evidence>
<sequence>MVGNRMCCFNVFLCFSCFSQTLLAVGVSVLNWHFVSPVRLDWLSLVVVSGGSPNKPLHCLITKCTAIKLYLEPDGDVREIVHRGGAVRKMGEASEAKLQHPARDAGCGETGKR</sequence>
<proteinExistence type="predicted"/>
<evidence type="ECO:0000313" key="3">
    <source>
        <dbReference type="EMBL" id="MBW80109.1"/>
    </source>
</evidence>
<reference evidence="3" key="1">
    <citation type="submission" date="2018-01" db="EMBL/GenBank/DDBJ databases">
        <title>An insight into the sialome of Amazonian anophelines.</title>
        <authorList>
            <person name="Ribeiro J.M."/>
            <person name="Scarpassa V."/>
            <person name="Calvo E."/>
        </authorList>
    </citation>
    <scope>NUCLEOTIDE SEQUENCE</scope>
</reference>
<dbReference type="EMBL" id="GGFL01015931">
    <property type="protein sequence ID" value="MBW80109.1"/>
    <property type="molecule type" value="Transcribed_RNA"/>
</dbReference>
<name>A0A2M4DRH4_ANODA</name>
<feature type="signal peptide" evidence="2">
    <location>
        <begin position="1"/>
        <end position="24"/>
    </location>
</feature>
<feature type="region of interest" description="Disordered" evidence="1">
    <location>
        <begin position="91"/>
        <end position="113"/>
    </location>
</feature>
<feature type="chain" id="PRO_5014779313" evidence="2">
    <location>
        <begin position="25"/>
        <end position="113"/>
    </location>
</feature>
<evidence type="ECO:0000256" key="2">
    <source>
        <dbReference type="SAM" id="SignalP"/>
    </source>
</evidence>
<organism evidence="3">
    <name type="scientific">Anopheles darlingi</name>
    <name type="common">Mosquito</name>
    <dbReference type="NCBI Taxonomy" id="43151"/>
    <lineage>
        <taxon>Eukaryota</taxon>
        <taxon>Metazoa</taxon>
        <taxon>Ecdysozoa</taxon>
        <taxon>Arthropoda</taxon>
        <taxon>Hexapoda</taxon>
        <taxon>Insecta</taxon>
        <taxon>Pterygota</taxon>
        <taxon>Neoptera</taxon>
        <taxon>Endopterygota</taxon>
        <taxon>Diptera</taxon>
        <taxon>Nematocera</taxon>
        <taxon>Culicoidea</taxon>
        <taxon>Culicidae</taxon>
        <taxon>Anophelinae</taxon>
        <taxon>Anopheles</taxon>
    </lineage>
</organism>
<feature type="compositionally biased region" description="Basic and acidic residues" evidence="1">
    <location>
        <begin position="91"/>
        <end position="103"/>
    </location>
</feature>
<keyword evidence="2" id="KW-0732">Signal</keyword>